<comment type="caution">
    <text evidence="6">The sequence shown here is derived from an EMBL/GenBank/DDBJ whole genome shotgun (WGS) entry which is preliminary data.</text>
</comment>
<gene>
    <name evidence="6" type="ORF">JAV76_02540</name>
</gene>
<dbReference type="Gene3D" id="3.30.70.370">
    <property type="match status" value="1"/>
</dbReference>
<evidence type="ECO:0000256" key="1">
    <source>
        <dbReference type="ARBA" id="ARBA00012417"/>
    </source>
</evidence>
<evidence type="ECO:0000256" key="4">
    <source>
        <dbReference type="SAM" id="MobiDB-lite"/>
    </source>
</evidence>
<dbReference type="PANTHER" id="PTHR10133">
    <property type="entry name" value="DNA POLYMERASE I"/>
    <property type="match status" value="1"/>
</dbReference>
<comment type="catalytic activity">
    <reaction evidence="3">
        <text>DNA(n) + a 2'-deoxyribonucleoside 5'-triphosphate = DNA(n+1) + diphosphate</text>
        <dbReference type="Rhea" id="RHEA:22508"/>
        <dbReference type="Rhea" id="RHEA-COMP:17339"/>
        <dbReference type="Rhea" id="RHEA-COMP:17340"/>
        <dbReference type="ChEBI" id="CHEBI:33019"/>
        <dbReference type="ChEBI" id="CHEBI:61560"/>
        <dbReference type="ChEBI" id="CHEBI:173112"/>
        <dbReference type="EC" id="2.7.7.7"/>
    </reaction>
</comment>
<dbReference type="InterPro" id="IPR043502">
    <property type="entry name" value="DNA/RNA_pol_sf"/>
</dbReference>
<accession>A0A934M661</accession>
<reference evidence="6" key="1">
    <citation type="submission" date="2020-12" db="EMBL/GenBank/DDBJ databases">
        <title>Sanguibacter suaedae sp. nov., isolated from Suaeda aralocaspica.</title>
        <authorList>
            <person name="Ma Q."/>
        </authorList>
    </citation>
    <scope>NUCLEOTIDE SEQUENCE</scope>
    <source>
        <strain evidence="6">YZGR15</strain>
    </source>
</reference>
<dbReference type="CDD" id="cd06444">
    <property type="entry name" value="DNA_pol_A"/>
    <property type="match status" value="1"/>
</dbReference>
<dbReference type="SMART" id="SM00482">
    <property type="entry name" value="POLAc"/>
    <property type="match status" value="1"/>
</dbReference>
<keyword evidence="7" id="KW-1185">Reference proteome</keyword>
<keyword evidence="6" id="KW-0540">Nuclease</keyword>
<keyword evidence="6" id="KW-0269">Exonuclease</keyword>
<dbReference type="GO" id="GO:0006302">
    <property type="term" value="P:double-strand break repair"/>
    <property type="evidence" value="ECO:0007669"/>
    <property type="project" value="TreeGrafter"/>
</dbReference>
<organism evidence="6 7">
    <name type="scientific">Sanguibacter suaedae</name>
    <dbReference type="NCBI Taxonomy" id="2795737"/>
    <lineage>
        <taxon>Bacteria</taxon>
        <taxon>Bacillati</taxon>
        <taxon>Actinomycetota</taxon>
        <taxon>Actinomycetes</taxon>
        <taxon>Micrococcales</taxon>
        <taxon>Sanguibacteraceae</taxon>
        <taxon>Sanguibacter</taxon>
    </lineage>
</organism>
<feature type="domain" description="DNA-directed DNA polymerase family A palm" evidence="5">
    <location>
        <begin position="323"/>
        <end position="538"/>
    </location>
</feature>
<dbReference type="GO" id="GO:0003677">
    <property type="term" value="F:DNA binding"/>
    <property type="evidence" value="ECO:0007669"/>
    <property type="project" value="InterPro"/>
</dbReference>
<dbReference type="EC" id="2.7.7.7" evidence="1"/>
<evidence type="ECO:0000256" key="2">
    <source>
        <dbReference type="ARBA" id="ARBA00022705"/>
    </source>
</evidence>
<keyword evidence="2" id="KW-0235">DNA replication</keyword>
<dbReference type="InterPro" id="IPR002298">
    <property type="entry name" value="DNA_polymerase_A"/>
</dbReference>
<protein>
    <recommendedName>
        <fullName evidence="1">DNA-directed DNA polymerase</fullName>
        <ecNumber evidence="1">2.7.7.7</ecNumber>
    </recommendedName>
</protein>
<evidence type="ECO:0000256" key="3">
    <source>
        <dbReference type="ARBA" id="ARBA00049244"/>
    </source>
</evidence>
<dbReference type="PANTHER" id="PTHR10133:SF27">
    <property type="entry name" value="DNA POLYMERASE NU"/>
    <property type="match status" value="1"/>
</dbReference>
<dbReference type="EMBL" id="JAEINH010000002">
    <property type="protein sequence ID" value="MBI9113892.1"/>
    <property type="molecule type" value="Genomic_DNA"/>
</dbReference>
<feature type="region of interest" description="Disordered" evidence="4">
    <location>
        <begin position="433"/>
        <end position="473"/>
    </location>
</feature>
<dbReference type="GO" id="GO:0003887">
    <property type="term" value="F:DNA-directed DNA polymerase activity"/>
    <property type="evidence" value="ECO:0007669"/>
    <property type="project" value="UniProtKB-EC"/>
</dbReference>
<dbReference type="GO" id="GO:0004527">
    <property type="term" value="F:exonuclease activity"/>
    <property type="evidence" value="ECO:0007669"/>
    <property type="project" value="UniProtKB-KW"/>
</dbReference>
<dbReference type="SUPFAM" id="SSF56672">
    <property type="entry name" value="DNA/RNA polymerases"/>
    <property type="match status" value="1"/>
</dbReference>
<dbReference type="AlphaFoldDB" id="A0A934M661"/>
<dbReference type="InterPro" id="IPR001098">
    <property type="entry name" value="DNA-dir_DNA_pol_A_palm_dom"/>
</dbReference>
<proteinExistence type="predicted"/>
<dbReference type="Pfam" id="PF00476">
    <property type="entry name" value="DNA_pol_A"/>
    <property type="match status" value="1"/>
</dbReference>
<dbReference type="Proteomes" id="UP000602087">
    <property type="component" value="Unassembled WGS sequence"/>
</dbReference>
<dbReference type="Gene3D" id="1.10.150.20">
    <property type="entry name" value="5' to 3' exonuclease, C-terminal subdomain"/>
    <property type="match status" value="1"/>
</dbReference>
<sequence length="579" mass="61384">MQVVVVPSGDASVTLHDVEVASSTDGSPTDGSPDDGTVLVLDSTLVPEADLPDVVREREAAHDAPRWVWADTAAVYPSLLAAGARVARCWDLRLCRTILRNSALTAGTSYASAPRGPWDEARAVAVQDGLFDLAPRVALDAVAELRAQRAALAQAVADDGSPASGRLGLLLAAESAGALVAAEMTFAGVPWDAAEHDRILAEVLGPRPVAGFRPALLEAKLAEVREALGVTDLNPDSPAELLRQLRSAGLPVTSTRSWELREVDHPAVRPLLEYKKLSRLLTANGWHWLDTWVKDGRFRPVYVPGGVVTGRWASDGGGALQLPHAVRGAVRADPGWSLVVADAAQLEPRVLAAMSGDDAMARAGQAADMYEGMVAAGAVGTREQAKYGMLGAMYGGTSGESGRMLPRLTRAYPRAIGLVEHAARAGEHGDVVSTWLGRTSPRPATMAERAGEGGASDADQARDEDRARAHARTQARTWGRFTRNFVVQGSAAEWALCWMATLRGRLHALGGDSGTVTAGPHLAFFLHDEVMVHTPTHLATEVTRAVEESATEAGRLLFGDTAVEFRVSVATVDRYSDAK</sequence>
<dbReference type="NCBIfam" id="NF011538">
    <property type="entry name" value="PRK14975.1-1"/>
    <property type="match status" value="1"/>
</dbReference>
<evidence type="ECO:0000259" key="5">
    <source>
        <dbReference type="SMART" id="SM00482"/>
    </source>
</evidence>
<feature type="compositionally biased region" description="Basic and acidic residues" evidence="4">
    <location>
        <begin position="459"/>
        <end position="468"/>
    </location>
</feature>
<name>A0A934M661_9MICO</name>
<dbReference type="GO" id="GO:0006261">
    <property type="term" value="P:DNA-templated DNA replication"/>
    <property type="evidence" value="ECO:0007669"/>
    <property type="project" value="InterPro"/>
</dbReference>
<keyword evidence="6" id="KW-0378">Hydrolase</keyword>
<evidence type="ECO:0000313" key="6">
    <source>
        <dbReference type="EMBL" id="MBI9113892.1"/>
    </source>
</evidence>
<evidence type="ECO:0000313" key="7">
    <source>
        <dbReference type="Proteomes" id="UP000602087"/>
    </source>
</evidence>